<name>A0ABR3AQN5_PHYBL</name>
<evidence type="ECO:0000313" key="2">
    <source>
        <dbReference type="EMBL" id="KAL0079304.1"/>
    </source>
</evidence>
<reference evidence="2 3" key="1">
    <citation type="submission" date="2024-04" db="EMBL/GenBank/DDBJ databases">
        <title>Symmetric and asymmetric DNA N6-adenine methylation regulates different biological responses in Mucorales.</title>
        <authorList>
            <consortium name="Lawrence Berkeley National Laboratory"/>
            <person name="Lax C."/>
            <person name="Mondo S.J."/>
            <person name="Osorio-Concepcion M."/>
            <person name="Muszewska A."/>
            <person name="Corrochano-Luque M."/>
            <person name="Gutierrez G."/>
            <person name="Riley R."/>
            <person name="Lipzen A."/>
            <person name="Guo J."/>
            <person name="Hundley H."/>
            <person name="Amirebrahimi M."/>
            <person name="Ng V."/>
            <person name="Lorenzo-Gutierrez D."/>
            <person name="Binder U."/>
            <person name="Yang J."/>
            <person name="Song Y."/>
            <person name="Canovas D."/>
            <person name="Navarro E."/>
            <person name="Freitag M."/>
            <person name="Gabaldon T."/>
            <person name="Grigoriev I.V."/>
            <person name="Corrochano L.M."/>
            <person name="Nicolas F.E."/>
            <person name="Garre V."/>
        </authorList>
    </citation>
    <scope>NUCLEOTIDE SEQUENCE [LARGE SCALE GENOMIC DNA]</scope>
    <source>
        <strain evidence="2 3">L51</strain>
    </source>
</reference>
<comment type="caution">
    <text evidence="2">The sequence shown here is derived from an EMBL/GenBank/DDBJ whole genome shotgun (WGS) entry which is preliminary data.</text>
</comment>
<dbReference type="InterPro" id="IPR018618">
    <property type="entry name" value="GID4/10-like"/>
</dbReference>
<evidence type="ECO:0000256" key="1">
    <source>
        <dbReference type="ARBA" id="ARBA00061469"/>
    </source>
</evidence>
<dbReference type="PANTHER" id="PTHR14534">
    <property type="entry name" value="VACUOLAR IMPORT AND DEGRADATION PROTEIN 24"/>
    <property type="match status" value="1"/>
</dbReference>
<dbReference type="PANTHER" id="PTHR14534:SF3">
    <property type="entry name" value="GID COMPLEX SUBUNIT 4 HOMOLOG"/>
    <property type="match status" value="1"/>
</dbReference>
<proteinExistence type="inferred from homology"/>
<comment type="similarity">
    <text evidence="1">Belongs to the GID4/VID24 family.</text>
</comment>
<dbReference type="Pfam" id="PF09783">
    <property type="entry name" value="Vac_ImportDeg"/>
    <property type="match status" value="1"/>
</dbReference>
<keyword evidence="3" id="KW-1185">Reference proteome</keyword>
<dbReference type="EMBL" id="JBCLYO010000022">
    <property type="protein sequence ID" value="KAL0079304.1"/>
    <property type="molecule type" value="Genomic_DNA"/>
</dbReference>
<dbReference type="Proteomes" id="UP001448207">
    <property type="component" value="Unassembled WGS sequence"/>
</dbReference>
<accession>A0ABR3AQN5</accession>
<sequence length="262" mass="31209">MPIPSTTLDQDRNIKCPSCQDNQPCAHPKHPKRQAVVFHQDDQHIWHDKSKRRRRIPLLNSRTDEDVWVDLSEKRIQNSRLGALYAGSQFKGLQTCGSSSYEVVVDIQRVDLNESMLSGYLNIKGLTTEFPELTTYFEGEIIGPKHSFLTRKWQTQQIIDRRHWERFDSFKPYLEIFNRDGFVYDPTNKDFVYMRWKEQFLVPDHRVHTIDGASFAGFYYICYQRSTNKIIGFYYFRHHTELFQELSLDYVEQRCFGSFELR</sequence>
<evidence type="ECO:0000313" key="3">
    <source>
        <dbReference type="Proteomes" id="UP001448207"/>
    </source>
</evidence>
<organism evidence="2 3">
    <name type="scientific">Phycomyces blakesleeanus</name>
    <dbReference type="NCBI Taxonomy" id="4837"/>
    <lineage>
        <taxon>Eukaryota</taxon>
        <taxon>Fungi</taxon>
        <taxon>Fungi incertae sedis</taxon>
        <taxon>Mucoromycota</taxon>
        <taxon>Mucoromycotina</taxon>
        <taxon>Mucoromycetes</taxon>
        <taxon>Mucorales</taxon>
        <taxon>Phycomycetaceae</taxon>
        <taxon>Phycomyces</taxon>
    </lineage>
</organism>
<gene>
    <name evidence="2" type="ORF">J3Q64DRAFT_1761985</name>
</gene>
<protein>
    <submittedName>
        <fullName evidence="2">Vacuolar import and degradation protein-domain-containing protein</fullName>
    </submittedName>
</protein>